<dbReference type="InterPro" id="IPR050107">
    <property type="entry name" value="ABC_carbohydrate_import_ATPase"/>
</dbReference>
<name>A0ABY8E8Z9_9FIRM</name>
<dbReference type="RefSeq" id="WP_277731305.1">
    <property type="nucleotide sequence ID" value="NZ_CP120733.1"/>
</dbReference>
<dbReference type="GO" id="GO:0005524">
    <property type="term" value="F:ATP binding"/>
    <property type="evidence" value="ECO:0007669"/>
    <property type="project" value="UniProtKB-KW"/>
</dbReference>
<accession>A0ABY8E8Z9</accession>
<dbReference type="PROSITE" id="PS50893">
    <property type="entry name" value="ABC_TRANSPORTER_2"/>
    <property type="match status" value="2"/>
</dbReference>
<dbReference type="SUPFAM" id="SSF52540">
    <property type="entry name" value="P-loop containing nucleoside triphosphate hydrolases"/>
    <property type="match status" value="2"/>
</dbReference>
<keyword evidence="1" id="KW-0547">Nucleotide-binding</keyword>
<dbReference type="CDD" id="cd03216">
    <property type="entry name" value="ABC_Carb_Monos_I"/>
    <property type="match status" value="1"/>
</dbReference>
<dbReference type="Proteomes" id="UP001222800">
    <property type="component" value="Chromosome"/>
</dbReference>
<dbReference type="PANTHER" id="PTHR43790:SF4">
    <property type="entry name" value="GUANOSINE IMPORT ATP-BINDING PROTEIN NUPO"/>
    <property type="match status" value="1"/>
</dbReference>
<evidence type="ECO:0000256" key="1">
    <source>
        <dbReference type="ARBA" id="ARBA00022741"/>
    </source>
</evidence>
<evidence type="ECO:0000259" key="3">
    <source>
        <dbReference type="PROSITE" id="PS50893"/>
    </source>
</evidence>
<dbReference type="Pfam" id="PF00005">
    <property type="entry name" value="ABC_tran"/>
    <property type="match status" value="2"/>
</dbReference>
<dbReference type="Gene3D" id="3.40.50.300">
    <property type="entry name" value="P-loop containing nucleotide triphosphate hydrolases"/>
    <property type="match status" value="2"/>
</dbReference>
<dbReference type="InterPro" id="IPR027417">
    <property type="entry name" value="P-loop_NTPase"/>
</dbReference>
<organism evidence="4 5">
    <name type="scientific">Tepidibacter hydrothermalis</name>
    <dbReference type="NCBI Taxonomy" id="3036126"/>
    <lineage>
        <taxon>Bacteria</taxon>
        <taxon>Bacillati</taxon>
        <taxon>Bacillota</taxon>
        <taxon>Clostridia</taxon>
        <taxon>Peptostreptococcales</taxon>
        <taxon>Peptostreptococcaceae</taxon>
        <taxon>Tepidibacter</taxon>
    </lineage>
</organism>
<dbReference type="InterPro" id="IPR003439">
    <property type="entry name" value="ABC_transporter-like_ATP-bd"/>
</dbReference>
<sequence length="509" mass="56445">MEHIVSMKNITKKFSGNIANDNVTLNLKKGTIHGLLGENGAGKTTLMNILYGLNQPDEGEIYIKGKKVKIDSPSQAIEMGIGMVHQHFMLVRPFSVVENIVLGLESEKKTFLDIKSAVKKIESLCKKYKMKIDPYAKVDQLSIGEQQRVEILSAIYCGVDILILDEPTAVLTPQEVKELFEILSMMRDDGKSIIFITHKLEEILEIGDEISVLRDGKRIDTVDVTGTNEDELTTMMVGREVLFDFSKSNEAPGDIILKVDNLHATNAKGLPALRGINLEMRSNEVLGIAGVDGNGQKELCEVLTGIKPIVQGNIDLCGQKLNNRSPREFIKRGISHIPEDRHKTGLVMDFSVMKNFTLKEFDTPRFSKFGFLKTNVIKETAERLVNEYKIKTNGIKAKAKDLSGGNQQKIILSREIGCNPKVIIANQPTRGLDIGAMEYVRQRLLDQKEQGVAVLLISADLEEIFQLSDRVAVIYEGKIMGIMEKDQIDINAIGLMMAGVEGGVKVCTS</sequence>
<keyword evidence="5" id="KW-1185">Reference proteome</keyword>
<dbReference type="CDD" id="cd03215">
    <property type="entry name" value="ABC_Carb_Monos_II"/>
    <property type="match status" value="1"/>
</dbReference>
<feature type="domain" description="ABC transporter" evidence="3">
    <location>
        <begin position="5"/>
        <end position="240"/>
    </location>
</feature>
<gene>
    <name evidence="4" type="ORF">P4S50_13410</name>
</gene>
<evidence type="ECO:0000256" key="2">
    <source>
        <dbReference type="ARBA" id="ARBA00022840"/>
    </source>
</evidence>
<dbReference type="PROSITE" id="PS00211">
    <property type="entry name" value="ABC_TRANSPORTER_1"/>
    <property type="match status" value="1"/>
</dbReference>
<proteinExistence type="predicted"/>
<feature type="domain" description="ABC transporter" evidence="3">
    <location>
        <begin position="257"/>
        <end position="501"/>
    </location>
</feature>
<keyword evidence="2 4" id="KW-0067">ATP-binding</keyword>
<evidence type="ECO:0000313" key="4">
    <source>
        <dbReference type="EMBL" id="WFD09380.1"/>
    </source>
</evidence>
<protein>
    <submittedName>
        <fullName evidence="4">ABC transporter ATP-binding protein</fullName>
    </submittedName>
</protein>
<dbReference type="InterPro" id="IPR017871">
    <property type="entry name" value="ABC_transporter-like_CS"/>
</dbReference>
<dbReference type="InterPro" id="IPR003593">
    <property type="entry name" value="AAA+_ATPase"/>
</dbReference>
<reference evidence="4 5" key="1">
    <citation type="submission" date="2023-03" db="EMBL/GenBank/DDBJ databases">
        <title>Complete genome sequence of Tepidibacter sp. SWIR-1, isolated from a deep-sea hydrothermal vent.</title>
        <authorList>
            <person name="Li X."/>
        </authorList>
    </citation>
    <scope>NUCLEOTIDE SEQUENCE [LARGE SCALE GENOMIC DNA]</scope>
    <source>
        <strain evidence="4 5">SWIR-1</strain>
    </source>
</reference>
<dbReference type="PANTHER" id="PTHR43790">
    <property type="entry name" value="CARBOHYDRATE TRANSPORT ATP-BINDING PROTEIN MG119-RELATED"/>
    <property type="match status" value="1"/>
</dbReference>
<dbReference type="EMBL" id="CP120733">
    <property type="protein sequence ID" value="WFD09380.1"/>
    <property type="molecule type" value="Genomic_DNA"/>
</dbReference>
<evidence type="ECO:0000313" key="5">
    <source>
        <dbReference type="Proteomes" id="UP001222800"/>
    </source>
</evidence>
<dbReference type="SMART" id="SM00382">
    <property type="entry name" value="AAA"/>
    <property type="match status" value="1"/>
</dbReference>